<name>A0ABS4YFP6_9MICO</name>
<evidence type="ECO:0000256" key="1">
    <source>
        <dbReference type="ARBA" id="ARBA00022448"/>
    </source>
</evidence>
<gene>
    <name evidence="6" type="ORF">JOF44_000516</name>
</gene>
<dbReference type="PANTHER" id="PTHR42734">
    <property type="entry name" value="METAL TRANSPORT SYSTEM ATP-BINDING PROTEIN TM_0124-RELATED"/>
    <property type="match status" value="1"/>
</dbReference>
<feature type="region of interest" description="Disordered" evidence="4">
    <location>
        <begin position="226"/>
        <end position="248"/>
    </location>
</feature>
<protein>
    <submittedName>
        <fullName evidence="6">Zinc transport system ATP-binding protein</fullName>
        <ecNumber evidence="6">3.6.3.-</ecNumber>
    </submittedName>
</protein>
<dbReference type="PROSITE" id="PS50893">
    <property type="entry name" value="ABC_TRANSPORTER_2"/>
    <property type="match status" value="1"/>
</dbReference>
<dbReference type="SUPFAM" id="SSF52540">
    <property type="entry name" value="P-loop containing nucleoside triphosphate hydrolases"/>
    <property type="match status" value="1"/>
</dbReference>
<dbReference type="Pfam" id="PF00005">
    <property type="entry name" value="ABC_tran"/>
    <property type="match status" value="1"/>
</dbReference>
<dbReference type="InterPro" id="IPR003593">
    <property type="entry name" value="AAA+_ATPase"/>
</dbReference>
<dbReference type="EMBL" id="JAGIOC010000001">
    <property type="protein sequence ID" value="MBP2407613.1"/>
    <property type="molecule type" value="Genomic_DNA"/>
</dbReference>
<proteinExistence type="predicted"/>
<dbReference type="RefSeq" id="WP_209887029.1">
    <property type="nucleotide sequence ID" value="NZ_BAAAJV010000011.1"/>
</dbReference>
<dbReference type="Gene3D" id="3.40.50.300">
    <property type="entry name" value="P-loop containing nucleotide triphosphate hydrolases"/>
    <property type="match status" value="1"/>
</dbReference>
<evidence type="ECO:0000256" key="3">
    <source>
        <dbReference type="ARBA" id="ARBA00022840"/>
    </source>
</evidence>
<keyword evidence="6" id="KW-0378">Hydrolase</keyword>
<reference evidence="6 7" key="1">
    <citation type="submission" date="2021-03" db="EMBL/GenBank/DDBJ databases">
        <title>Sequencing the genomes of 1000 actinobacteria strains.</title>
        <authorList>
            <person name="Klenk H.-P."/>
        </authorList>
    </citation>
    <scope>NUCLEOTIDE SEQUENCE [LARGE SCALE GENOMIC DNA]</scope>
    <source>
        <strain evidence="6 7">DSM 14564</strain>
    </source>
</reference>
<evidence type="ECO:0000259" key="5">
    <source>
        <dbReference type="PROSITE" id="PS50893"/>
    </source>
</evidence>
<dbReference type="SMART" id="SM00382">
    <property type="entry name" value="AAA"/>
    <property type="match status" value="1"/>
</dbReference>
<evidence type="ECO:0000313" key="6">
    <source>
        <dbReference type="EMBL" id="MBP2407613.1"/>
    </source>
</evidence>
<dbReference type="GO" id="GO:0005524">
    <property type="term" value="F:ATP binding"/>
    <property type="evidence" value="ECO:0007669"/>
    <property type="project" value="UniProtKB-KW"/>
</dbReference>
<dbReference type="Proteomes" id="UP000698222">
    <property type="component" value="Unassembled WGS sequence"/>
</dbReference>
<keyword evidence="1" id="KW-0813">Transport</keyword>
<feature type="domain" description="ABC transporter" evidence="5">
    <location>
        <begin position="12"/>
        <end position="243"/>
    </location>
</feature>
<feature type="compositionally biased region" description="Basic and acidic residues" evidence="4">
    <location>
        <begin position="226"/>
        <end position="242"/>
    </location>
</feature>
<sequence length="257" mass="27254">MSAPIAPPAPVLEVSSLAVARGGARVLHEVDLRIQPGELVALLGANGSGKSTLLRAVVGVLPIEAGTARLFGQSVNRSRAHDRLGYVPQDSIEGGSIPATARETVAGGLLGSRSWFPRTRDPRVLQALADVGLEDLAGRPVTRMSGGQRRRVMIARALVRDPEFLVLDEPFSGVDLPTQRLIAELFRELSARGTTILVVLHGTGPLAGDIGRVVVLDRGRVVHDGAETDRPHLDPGHDHLEDAAPLDECLGQEIHPA</sequence>
<organism evidence="6 7">
    <name type="scientific">Brachybacterium fresconis</name>
    <dbReference type="NCBI Taxonomy" id="173363"/>
    <lineage>
        <taxon>Bacteria</taxon>
        <taxon>Bacillati</taxon>
        <taxon>Actinomycetota</taxon>
        <taxon>Actinomycetes</taxon>
        <taxon>Micrococcales</taxon>
        <taxon>Dermabacteraceae</taxon>
        <taxon>Brachybacterium</taxon>
    </lineage>
</organism>
<dbReference type="InterPro" id="IPR027417">
    <property type="entry name" value="P-loop_NTPase"/>
</dbReference>
<keyword evidence="2" id="KW-0547">Nucleotide-binding</keyword>
<dbReference type="GO" id="GO:0016787">
    <property type="term" value="F:hydrolase activity"/>
    <property type="evidence" value="ECO:0007669"/>
    <property type="project" value="UniProtKB-KW"/>
</dbReference>
<keyword evidence="7" id="KW-1185">Reference proteome</keyword>
<dbReference type="InterPro" id="IPR017871">
    <property type="entry name" value="ABC_transporter-like_CS"/>
</dbReference>
<keyword evidence="3 6" id="KW-0067">ATP-binding</keyword>
<dbReference type="InterPro" id="IPR003439">
    <property type="entry name" value="ABC_transporter-like_ATP-bd"/>
</dbReference>
<dbReference type="InterPro" id="IPR050153">
    <property type="entry name" value="Metal_Ion_Import_ABC"/>
</dbReference>
<comment type="caution">
    <text evidence="6">The sequence shown here is derived from an EMBL/GenBank/DDBJ whole genome shotgun (WGS) entry which is preliminary data.</text>
</comment>
<evidence type="ECO:0000256" key="2">
    <source>
        <dbReference type="ARBA" id="ARBA00022741"/>
    </source>
</evidence>
<evidence type="ECO:0000256" key="4">
    <source>
        <dbReference type="SAM" id="MobiDB-lite"/>
    </source>
</evidence>
<dbReference type="PROSITE" id="PS00211">
    <property type="entry name" value="ABC_TRANSPORTER_1"/>
    <property type="match status" value="1"/>
</dbReference>
<dbReference type="EC" id="3.6.3.-" evidence="6"/>
<accession>A0ABS4YFP6</accession>
<evidence type="ECO:0000313" key="7">
    <source>
        <dbReference type="Proteomes" id="UP000698222"/>
    </source>
</evidence>